<name>A0A9Q0SQH2_SALPP</name>
<keyword evidence="8 12" id="KW-1133">Transmembrane helix</keyword>
<evidence type="ECO:0000256" key="3">
    <source>
        <dbReference type="ARBA" id="ARBA00022643"/>
    </source>
</evidence>
<dbReference type="Proteomes" id="UP001151532">
    <property type="component" value="Chromosome 2"/>
</dbReference>
<feature type="binding site" evidence="12">
    <location>
        <begin position="504"/>
        <end position="507"/>
    </location>
    <ligand>
        <name>FAD</name>
        <dbReference type="ChEBI" id="CHEBI:57692"/>
    </ligand>
</feature>
<proteinExistence type="inferred from homology"/>
<dbReference type="GO" id="GO:0005789">
    <property type="term" value="C:endoplasmic reticulum membrane"/>
    <property type="evidence" value="ECO:0007669"/>
    <property type="project" value="UniProtKB-SubCell"/>
</dbReference>
<dbReference type="Gene3D" id="3.40.50.80">
    <property type="entry name" value="Nucleotide-binding domain of ferredoxin-NADP reductase (FNR) module"/>
    <property type="match status" value="1"/>
</dbReference>
<feature type="binding site" evidence="12">
    <location>
        <position position="218"/>
    </location>
    <ligand>
        <name>FMN</name>
        <dbReference type="ChEBI" id="CHEBI:58210"/>
    </ligand>
</feature>
<comment type="similarity">
    <text evidence="12">In the N-terminal section; belongs to the flavodoxin family.</text>
</comment>
<keyword evidence="6 12" id="KW-0274">FAD</keyword>
<dbReference type="PIRSF" id="PIRSF000208">
    <property type="entry name" value="P450R"/>
    <property type="match status" value="1"/>
</dbReference>
<dbReference type="Pfam" id="PF00258">
    <property type="entry name" value="Flavodoxin_1"/>
    <property type="match status" value="1"/>
</dbReference>
<feature type="domain" description="Flavodoxin-like" evidence="14">
    <location>
        <begin position="84"/>
        <end position="234"/>
    </location>
</feature>
<dbReference type="SUPFAM" id="SSF63380">
    <property type="entry name" value="Riboflavin synthase domain-like"/>
    <property type="match status" value="1"/>
</dbReference>
<dbReference type="InterPro" id="IPR001709">
    <property type="entry name" value="Flavoprot_Pyr_Nucl_cyt_Rdtase"/>
</dbReference>
<dbReference type="Pfam" id="PF00667">
    <property type="entry name" value="FAD_binding_1"/>
    <property type="match status" value="1"/>
</dbReference>
<dbReference type="GO" id="GO:0003958">
    <property type="term" value="F:NADPH-hemoprotein reductase activity"/>
    <property type="evidence" value="ECO:0007669"/>
    <property type="project" value="UniProtKB-UniRule"/>
</dbReference>
<keyword evidence="7 12" id="KW-0521">NADP</keyword>
<evidence type="ECO:0000256" key="5">
    <source>
        <dbReference type="ARBA" id="ARBA00022824"/>
    </source>
</evidence>
<comment type="similarity">
    <text evidence="12">Belongs to the NADPH--cytochrome P450 reductase family.</text>
</comment>
<dbReference type="EC" id="1.6.2.4" evidence="12 13"/>
<evidence type="ECO:0000256" key="10">
    <source>
        <dbReference type="ARBA" id="ARBA00023136"/>
    </source>
</evidence>
<dbReference type="SUPFAM" id="SSF52343">
    <property type="entry name" value="Ferredoxin reductase-like, C-terminal NADP-linked domain"/>
    <property type="match status" value="1"/>
</dbReference>
<comment type="catalytic activity">
    <reaction evidence="12 13">
        <text>2 oxidized [cytochrome P450] + NADPH = 2 reduced [cytochrome P450] + NADP(+) + H(+)</text>
        <dbReference type="Rhea" id="RHEA:24040"/>
        <dbReference type="Rhea" id="RHEA-COMP:14627"/>
        <dbReference type="Rhea" id="RHEA-COMP:14628"/>
        <dbReference type="ChEBI" id="CHEBI:15378"/>
        <dbReference type="ChEBI" id="CHEBI:55376"/>
        <dbReference type="ChEBI" id="CHEBI:57783"/>
        <dbReference type="ChEBI" id="CHEBI:58349"/>
        <dbReference type="ChEBI" id="CHEBI:60344"/>
        <dbReference type="EC" id="1.6.2.4"/>
    </reaction>
</comment>
<evidence type="ECO:0000256" key="2">
    <source>
        <dbReference type="ARBA" id="ARBA00022630"/>
    </source>
</evidence>
<dbReference type="InterPro" id="IPR003097">
    <property type="entry name" value="CysJ-like_FAD-binding"/>
</dbReference>
<feature type="binding site" evidence="12">
    <location>
        <begin position="612"/>
        <end position="613"/>
    </location>
    <ligand>
        <name>NADP(+)</name>
        <dbReference type="ChEBI" id="CHEBI:58349"/>
    </ligand>
</feature>
<evidence type="ECO:0000259" key="14">
    <source>
        <dbReference type="PROSITE" id="PS50902"/>
    </source>
</evidence>
<evidence type="ECO:0000256" key="4">
    <source>
        <dbReference type="ARBA" id="ARBA00022692"/>
    </source>
</evidence>
<dbReference type="PROSITE" id="PS50902">
    <property type="entry name" value="FLAVODOXIN_LIKE"/>
    <property type="match status" value="1"/>
</dbReference>
<dbReference type="SUPFAM" id="SSF52218">
    <property type="entry name" value="Flavoproteins"/>
    <property type="match status" value="1"/>
</dbReference>
<sequence>MSTGVPYLVRFVESVLGMSFGDSVSDSVVVIITTSFAVVFGLVVFISKRLSERSKVVKPLVVPKSLSVKDEEDESEALAGKTKVTIFYGTQTGTAESFAKALADEVKARYEKAAVKVVDLDDYAVEDYQYEEKLKKETLALFMVATYGDGEPTDNSARFYKWFTEENERGIWLQLFSYGIFGLGNRQYEHFNKIAKVLDDLLCEQGGKRLVPVGLGDDDQCIEDDFSAWKELLWPKLDQLLRDEDDVNAPSTPYTAAIPEYRSVIHDPSVASVKDKFSNLANGNVSFDIHHPCRVNVAVQSELHKAESDRSCIHLEFDITGTGILYETGDHVGVYAENSDETVEEAGRLLNQPLDLLFSIHVDNEDGTAIGSSLPPPFPGPCTLHTALACHADLLSPPKKAALLALAAHASEPSEAKRLRLLSSPQGKDEYSQWVMASQRSLLEVMAEFPSAKPPLGIFFAAVAPRLQPRYYSISSSPRYAPNRVHVTCALVYGPSPTGRIHKGVCSTWMKNAVPLEKRHDCSWAPIFIRPSNFKLPANPSTPIIMVGPGTGLAPFRGFLQERMALKEDDTQLGPALLFFGCRNRQMDFIYEDELNNFVAQGVISELVVAFSREGPQKEYVQHKMVDKAAEIWSIISQGGYLYVCGDAKGMARDVHRTLHTIVQEQGGLDSSKSESMVKKLQMEGRYLRDVW</sequence>
<dbReference type="InterPro" id="IPR039261">
    <property type="entry name" value="FNR_nucleotide-bd"/>
</dbReference>
<dbReference type="PROSITE" id="PS51384">
    <property type="entry name" value="FAD_FR"/>
    <property type="match status" value="1"/>
</dbReference>
<feature type="binding site" evidence="12">
    <location>
        <position position="310"/>
    </location>
    <ligand>
        <name>NADP(+)</name>
        <dbReference type="ChEBI" id="CHEBI:58349"/>
    </ligand>
</feature>
<dbReference type="FunFam" id="3.40.50.80:FF:000001">
    <property type="entry name" value="NADPH--cytochrome P450 reductase 1"/>
    <property type="match status" value="1"/>
</dbReference>
<evidence type="ECO:0000256" key="7">
    <source>
        <dbReference type="ARBA" id="ARBA00022857"/>
    </source>
</evidence>
<evidence type="ECO:0000256" key="6">
    <source>
        <dbReference type="ARBA" id="ARBA00022827"/>
    </source>
</evidence>
<dbReference type="PRINTS" id="PR00371">
    <property type="entry name" value="FPNCR"/>
</dbReference>
<comment type="caution">
    <text evidence="12">Lacks conserved residue(s) required for the propagation of feature annotation.</text>
</comment>
<keyword evidence="17" id="KW-1185">Reference proteome</keyword>
<dbReference type="InterPro" id="IPR008254">
    <property type="entry name" value="Flavodoxin/NO_synth"/>
</dbReference>
<dbReference type="InterPro" id="IPR017927">
    <property type="entry name" value="FAD-bd_FR_type"/>
</dbReference>
<dbReference type="InterPro" id="IPR023173">
    <property type="entry name" value="NADPH_Cyt_P450_Rdtase_alpha"/>
</dbReference>
<dbReference type="Gene3D" id="1.20.990.10">
    <property type="entry name" value="NADPH-cytochrome p450 Reductase, Chain A, domain 3"/>
    <property type="match status" value="1"/>
</dbReference>
<dbReference type="PANTHER" id="PTHR19384:SF111">
    <property type="entry name" value="NADPH--CYTOCHROME P450 REDUCTASE 1"/>
    <property type="match status" value="1"/>
</dbReference>
<dbReference type="Gene3D" id="3.40.50.360">
    <property type="match status" value="1"/>
</dbReference>
<dbReference type="GO" id="GO:0005829">
    <property type="term" value="C:cytosol"/>
    <property type="evidence" value="ECO:0007669"/>
    <property type="project" value="TreeGrafter"/>
</dbReference>
<evidence type="ECO:0000256" key="12">
    <source>
        <dbReference type="HAMAP-Rule" id="MF_03212"/>
    </source>
</evidence>
<dbReference type="InterPro" id="IPR001094">
    <property type="entry name" value="Flavdoxin-like"/>
</dbReference>
<evidence type="ECO:0000256" key="11">
    <source>
        <dbReference type="ARBA" id="ARBA00053665"/>
    </source>
</evidence>
<keyword evidence="10 12" id="KW-0472">Membrane</keyword>
<evidence type="ECO:0000259" key="15">
    <source>
        <dbReference type="PROSITE" id="PS51384"/>
    </source>
</evidence>
<comment type="caution">
    <text evidence="16">The sequence shown here is derived from an EMBL/GenBank/DDBJ whole genome shotgun (WGS) entry which is preliminary data.</text>
</comment>
<dbReference type="FunFam" id="3.40.50.360:FF:000023">
    <property type="entry name" value="NADPH--cytochrome P450 reductase"/>
    <property type="match status" value="1"/>
</dbReference>
<comment type="subcellular location">
    <subcellularLocation>
        <location evidence="1 12">Endoplasmic reticulum membrane</location>
        <topology evidence="1 12">Single-pass membrane protein</topology>
        <orientation evidence="1 12">Cytoplasmic side</orientation>
    </subcellularLocation>
</comment>
<comment type="function">
    <text evidence="11">This enzyme is required for electron transfer from NADP to cytochrome P450 in microsomes. It can also provide electron transfer to heme oxygenase and cytochrome B5. Reduces a variety of substrates in vitro, such as cytochrome c, feericyanide and dichloroindophenol.</text>
</comment>
<reference evidence="16" key="2">
    <citation type="journal article" date="2023" name="Int. J. Mol. Sci.">
        <title>De Novo Assembly and Annotation of 11 Diverse Shrub Willow (Salix) Genomes Reveals Novel Gene Organization in Sex-Linked Regions.</title>
        <authorList>
            <person name="Hyden B."/>
            <person name="Feng K."/>
            <person name="Yates T.B."/>
            <person name="Jawdy S."/>
            <person name="Cereghino C."/>
            <person name="Smart L.B."/>
            <person name="Muchero W."/>
        </authorList>
    </citation>
    <scope>NUCLEOTIDE SEQUENCE</scope>
    <source>
        <tissue evidence="16">Shoot tip</tissue>
    </source>
</reference>
<dbReference type="InterPro" id="IPR001433">
    <property type="entry name" value="OxRdtase_FAD/NAD-bd"/>
</dbReference>
<dbReference type="GO" id="GO:0010181">
    <property type="term" value="F:FMN binding"/>
    <property type="evidence" value="ECO:0007669"/>
    <property type="project" value="UniProtKB-UniRule"/>
</dbReference>
<feature type="transmembrane region" description="Helical" evidence="12">
    <location>
        <begin position="28"/>
        <end position="46"/>
    </location>
</feature>
<dbReference type="InterPro" id="IPR023208">
    <property type="entry name" value="P450R"/>
</dbReference>
<dbReference type="InterPro" id="IPR029039">
    <property type="entry name" value="Flavoprotein-like_sf"/>
</dbReference>
<feature type="binding site" evidence="12">
    <location>
        <position position="551"/>
    </location>
    <ligand>
        <name>NADP(+)</name>
        <dbReference type="ChEBI" id="CHEBI:58349"/>
    </ligand>
</feature>
<dbReference type="PRINTS" id="PR00369">
    <property type="entry name" value="FLAVODOXIN"/>
</dbReference>
<dbReference type="PANTHER" id="PTHR19384">
    <property type="entry name" value="NITRIC OXIDE SYNTHASE-RELATED"/>
    <property type="match status" value="1"/>
</dbReference>
<organism evidence="16 17">
    <name type="scientific">Salix purpurea</name>
    <name type="common">Purple osier willow</name>
    <dbReference type="NCBI Taxonomy" id="77065"/>
    <lineage>
        <taxon>Eukaryota</taxon>
        <taxon>Viridiplantae</taxon>
        <taxon>Streptophyta</taxon>
        <taxon>Embryophyta</taxon>
        <taxon>Tracheophyta</taxon>
        <taxon>Spermatophyta</taxon>
        <taxon>Magnoliopsida</taxon>
        <taxon>eudicotyledons</taxon>
        <taxon>Gunneridae</taxon>
        <taxon>Pentapetalae</taxon>
        <taxon>rosids</taxon>
        <taxon>fabids</taxon>
        <taxon>Malpighiales</taxon>
        <taxon>Salicaceae</taxon>
        <taxon>Saliceae</taxon>
        <taxon>Salix</taxon>
    </lineage>
</organism>
<feature type="binding site" evidence="12">
    <location>
        <position position="692"/>
    </location>
    <ligand>
        <name>FAD</name>
        <dbReference type="ChEBI" id="CHEBI:57692"/>
    </ligand>
</feature>
<dbReference type="Pfam" id="PF00175">
    <property type="entry name" value="NAD_binding_1"/>
    <property type="match status" value="1"/>
</dbReference>
<keyword evidence="4 12" id="KW-0812">Transmembrane</keyword>
<dbReference type="FunFam" id="1.20.990.10:FF:000003">
    <property type="entry name" value="NADPH--cytochrome P450 reductase"/>
    <property type="match status" value="1"/>
</dbReference>
<dbReference type="GO" id="GO:0050661">
    <property type="term" value="F:NADP binding"/>
    <property type="evidence" value="ECO:0007669"/>
    <property type="project" value="UniProtKB-UniRule"/>
</dbReference>
<evidence type="ECO:0000313" key="17">
    <source>
        <dbReference type="Proteomes" id="UP001151532"/>
    </source>
</evidence>
<gene>
    <name evidence="16" type="ORF">OIU79_015657</name>
</gene>
<evidence type="ECO:0000256" key="8">
    <source>
        <dbReference type="ARBA" id="ARBA00022989"/>
    </source>
</evidence>
<keyword evidence="5 12" id="KW-0256">Endoplasmic reticulum</keyword>
<comment type="cofactor">
    <cofactor evidence="12">
        <name>FMN</name>
        <dbReference type="ChEBI" id="CHEBI:58210"/>
    </cofactor>
    <text evidence="12">Binds 1 FMN per monomer.</text>
</comment>
<dbReference type="EMBL" id="JAPFFK010000019">
    <property type="protein sequence ID" value="KAJ6685683.1"/>
    <property type="molecule type" value="Genomic_DNA"/>
</dbReference>
<feature type="binding site" evidence="12">
    <location>
        <begin position="145"/>
        <end position="148"/>
    </location>
    <ligand>
        <name>FMN</name>
        <dbReference type="ChEBI" id="CHEBI:58210"/>
    </ligand>
</feature>
<keyword evidence="2 12" id="KW-0285">Flavoprotein</keyword>
<dbReference type="CDD" id="cd06204">
    <property type="entry name" value="CYPOR"/>
    <property type="match status" value="1"/>
</dbReference>
<feature type="binding site" evidence="12">
    <location>
        <begin position="488"/>
        <end position="490"/>
    </location>
    <ligand>
        <name>FAD</name>
        <dbReference type="ChEBI" id="CHEBI:57692"/>
    </ligand>
</feature>
<keyword evidence="9 12" id="KW-0560">Oxidoreductase</keyword>
<dbReference type="OrthoDB" id="1856718at2759"/>
<evidence type="ECO:0000256" key="9">
    <source>
        <dbReference type="ARBA" id="ARBA00023002"/>
    </source>
</evidence>
<feature type="binding site" evidence="12">
    <location>
        <begin position="183"/>
        <end position="192"/>
    </location>
    <ligand>
        <name>FMN</name>
        <dbReference type="ChEBI" id="CHEBI:58210"/>
    </ligand>
</feature>
<feature type="domain" description="FAD-binding FR-type" evidence="15">
    <location>
        <begin position="290"/>
        <end position="537"/>
    </location>
</feature>
<evidence type="ECO:0000313" key="16">
    <source>
        <dbReference type="EMBL" id="KAJ6685683.1"/>
    </source>
</evidence>
<keyword evidence="3 12" id="KW-0288">FMN</keyword>
<comment type="cofactor">
    <cofactor evidence="12">
        <name>FAD</name>
        <dbReference type="ChEBI" id="CHEBI:57692"/>
    </cofactor>
    <text evidence="12">Binds 1 FAD per monomer.</text>
</comment>
<protein>
    <recommendedName>
        <fullName evidence="12 13">NADPH--cytochrome P450 reductase</fullName>
        <shortName evidence="12">CPR</shortName>
        <shortName evidence="12">P450R</shortName>
        <ecNumber evidence="12 13">1.6.2.4</ecNumber>
    </recommendedName>
</protein>
<evidence type="ECO:0000256" key="1">
    <source>
        <dbReference type="ARBA" id="ARBA00004131"/>
    </source>
</evidence>
<dbReference type="Gene3D" id="2.40.30.10">
    <property type="entry name" value="Translation factors"/>
    <property type="match status" value="1"/>
</dbReference>
<dbReference type="AlphaFoldDB" id="A0A9Q0SQH2"/>
<feature type="binding site" evidence="12">
    <location>
        <begin position="90"/>
        <end position="95"/>
    </location>
    <ligand>
        <name>FMN</name>
        <dbReference type="ChEBI" id="CHEBI:58210"/>
    </ligand>
</feature>
<reference evidence="16" key="1">
    <citation type="submission" date="2022-11" db="EMBL/GenBank/DDBJ databases">
        <authorList>
            <person name="Hyden B.L."/>
            <person name="Feng K."/>
            <person name="Yates T."/>
            <person name="Jawdy S."/>
            <person name="Smart L.B."/>
            <person name="Muchero W."/>
        </authorList>
    </citation>
    <scope>NUCLEOTIDE SEQUENCE</scope>
    <source>
        <tissue evidence="16">Shoot tip</tissue>
    </source>
</reference>
<feature type="binding site" evidence="12">
    <location>
        <begin position="470"/>
        <end position="473"/>
    </location>
    <ligand>
        <name>FAD</name>
        <dbReference type="ChEBI" id="CHEBI:57692"/>
    </ligand>
</feature>
<accession>A0A9Q0SQH2</accession>
<feature type="binding site" evidence="12">
    <location>
        <position position="654"/>
    </location>
    <ligand>
        <name>NADP(+)</name>
        <dbReference type="ChEBI" id="CHEBI:58349"/>
    </ligand>
</feature>
<dbReference type="GO" id="GO:0050660">
    <property type="term" value="F:flavin adenine dinucleotide binding"/>
    <property type="evidence" value="ECO:0007669"/>
    <property type="project" value="UniProtKB-UniRule"/>
</dbReference>
<dbReference type="HAMAP" id="MF_03212">
    <property type="entry name" value="NCPR"/>
    <property type="match status" value="1"/>
</dbReference>
<dbReference type="InterPro" id="IPR017938">
    <property type="entry name" value="Riboflavin_synthase-like_b-brl"/>
</dbReference>
<feature type="binding site" evidence="12">
    <location>
        <begin position="618"/>
        <end position="622"/>
    </location>
    <ligand>
        <name>NADP(+)</name>
        <dbReference type="ChEBI" id="CHEBI:58349"/>
    </ligand>
</feature>
<evidence type="ECO:0000256" key="13">
    <source>
        <dbReference type="PIRNR" id="PIRNR000208"/>
    </source>
</evidence>
<comment type="similarity">
    <text evidence="12 13">In the C-terminal section; belongs to the flavoprotein pyridine nucleotide cytochrome reductase family.</text>
</comment>